<evidence type="ECO:0000256" key="1">
    <source>
        <dbReference type="SAM" id="SignalP"/>
    </source>
</evidence>
<protein>
    <recommendedName>
        <fullName evidence="4">Protein SCO1/2</fullName>
    </recommendedName>
</protein>
<accession>A0A1H3N360</accession>
<feature type="signal peptide" evidence="1">
    <location>
        <begin position="1"/>
        <end position="20"/>
    </location>
</feature>
<dbReference type="Proteomes" id="UP000199286">
    <property type="component" value="Unassembled WGS sequence"/>
</dbReference>
<keyword evidence="1" id="KW-0732">Signal</keyword>
<dbReference type="OrthoDB" id="5296507at2"/>
<proteinExistence type="predicted"/>
<gene>
    <name evidence="2" type="ORF">SAMN05444340_11981</name>
</gene>
<sequence length="204" mass="22101">MRRLVPIAMTMALLGIPALADHPGERLDEVTAQKEPAFEAISGPPPDVDLIGADGQPLDLADLAGQVVAVNFRSSPCLEPCRAQHDRLAQTVASLNASPMREMVRFITIAEEPDGIDTVDAGNWSVAVPNGALEDLEVEFASRSARNGDNPMIHLFDREGRHVAIFHGASFAPLNLLMHINGLTNAHPHPEPEGLLDRARGWFR</sequence>
<dbReference type="Gene3D" id="3.40.30.10">
    <property type="entry name" value="Glutaredoxin"/>
    <property type="match status" value="1"/>
</dbReference>
<dbReference type="AlphaFoldDB" id="A0A1H3N360"/>
<evidence type="ECO:0000313" key="2">
    <source>
        <dbReference type="EMBL" id="SDY82679.1"/>
    </source>
</evidence>
<dbReference type="STRING" id="321339.SAMN05444340_11981"/>
<dbReference type="SUPFAM" id="SSF52833">
    <property type="entry name" value="Thioredoxin-like"/>
    <property type="match status" value="1"/>
</dbReference>
<evidence type="ECO:0008006" key="4">
    <source>
        <dbReference type="Google" id="ProtNLM"/>
    </source>
</evidence>
<feature type="chain" id="PRO_5011518920" description="Protein SCO1/2" evidence="1">
    <location>
        <begin position="21"/>
        <end position="204"/>
    </location>
</feature>
<keyword evidence="3" id="KW-1185">Reference proteome</keyword>
<evidence type="ECO:0000313" key="3">
    <source>
        <dbReference type="Proteomes" id="UP000199286"/>
    </source>
</evidence>
<reference evidence="2 3" key="1">
    <citation type="submission" date="2016-10" db="EMBL/GenBank/DDBJ databases">
        <authorList>
            <person name="de Groot N.N."/>
        </authorList>
    </citation>
    <scope>NUCLEOTIDE SEQUENCE [LARGE SCALE GENOMIC DNA]</scope>
    <source>
        <strain evidence="2 3">DSM 26880</strain>
    </source>
</reference>
<dbReference type="InterPro" id="IPR036249">
    <property type="entry name" value="Thioredoxin-like_sf"/>
</dbReference>
<dbReference type="RefSeq" id="WP_089885490.1">
    <property type="nucleotide sequence ID" value="NZ_FNPF01000019.1"/>
</dbReference>
<dbReference type="EMBL" id="FNPF01000019">
    <property type="protein sequence ID" value="SDY82679.1"/>
    <property type="molecule type" value="Genomic_DNA"/>
</dbReference>
<name>A0A1H3N360_9RHOB</name>
<organism evidence="2 3">
    <name type="scientific">Citreimonas salinaria</name>
    <dbReference type="NCBI Taxonomy" id="321339"/>
    <lineage>
        <taxon>Bacteria</taxon>
        <taxon>Pseudomonadati</taxon>
        <taxon>Pseudomonadota</taxon>
        <taxon>Alphaproteobacteria</taxon>
        <taxon>Rhodobacterales</taxon>
        <taxon>Roseobacteraceae</taxon>
        <taxon>Citreimonas</taxon>
    </lineage>
</organism>